<dbReference type="RefSeq" id="WP_157739894.1">
    <property type="nucleotide sequence ID" value="NZ_LT594324.1"/>
</dbReference>
<evidence type="ECO:0000313" key="3">
    <source>
        <dbReference type="Proteomes" id="UP000198765"/>
    </source>
</evidence>
<evidence type="ECO:0000313" key="2">
    <source>
        <dbReference type="EMBL" id="SBT43071.1"/>
    </source>
</evidence>
<feature type="transmembrane region" description="Helical" evidence="1">
    <location>
        <begin position="104"/>
        <end position="120"/>
    </location>
</feature>
<gene>
    <name evidence="2" type="ORF">GA0070621_1682</name>
</gene>
<name>A0A1A8ZGS7_9ACTN</name>
<dbReference type="PATRIC" id="fig|299146.4.peg.1740"/>
<dbReference type="AlphaFoldDB" id="A0A1A8ZGS7"/>
<keyword evidence="1" id="KW-0812">Transmembrane</keyword>
<keyword evidence="3" id="KW-1185">Reference proteome</keyword>
<dbReference type="OrthoDB" id="3401403at2"/>
<protein>
    <submittedName>
        <fullName evidence="2">Uncharacterized protein</fullName>
    </submittedName>
</protein>
<keyword evidence="1" id="KW-0472">Membrane</keyword>
<accession>A0A1A8ZGS7</accession>
<reference evidence="2 3" key="1">
    <citation type="submission" date="2016-06" db="EMBL/GenBank/DDBJ databases">
        <authorList>
            <person name="Kjaerup R.B."/>
            <person name="Dalgaard T.S."/>
            <person name="Juul-Madsen H.R."/>
        </authorList>
    </citation>
    <scope>NUCLEOTIDE SEQUENCE [LARGE SCALE GENOMIC DNA]</scope>
    <source>
        <strain evidence="2 3">DSM 45248</strain>
    </source>
</reference>
<dbReference type="EMBL" id="LT594324">
    <property type="protein sequence ID" value="SBT43071.1"/>
    <property type="molecule type" value="Genomic_DNA"/>
</dbReference>
<dbReference type="Proteomes" id="UP000198765">
    <property type="component" value="Chromosome I"/>
</dbReference>
<keyword evidence="1" id="KW-1133">Transmembrane helix</keyword>
<feature type="transmembrane region" description="Helical" evidence="1">
    <location>
        <begin position="79"/>
        <end position="98"/>
    </location>
</feature>
<sequence length="148" mass="15818">MGTFHERTSQRVYELAVLATAPICGVMLAALHVRPQSIELTMPYVIRVSWEFGLIVVGVAGLLGMFWPGQLGTGLGIELAAVLMLGAIAAMYVVSVLVVAGEQAVVAASFVGAVALGSWLRSFEIMRSLRWLIRMHHAGVDPCVKAPT</sequence>
<proteinExistence type="predicted"/>
<organism evidence="2 3">
    <name type="scientific">Micromonospora narathiwatensis</name>
    <dbReference type="NCBI Taxonomy" id="299146"/>
    <lineage>
        <taxon>Bacteria</taxon>
        <taxon>Bacillati</taxon>
        <taxon>Actinomycetota</taxon>
        <taxon>Actinomycetes</taxon>
        <taxon>Micromonosporales</taxon>
        <taxon>Micromonosporaceae</taxon>
        <taxon>Micromonospora</taxon>
    </lineage>
</organism>
<feature type="transmembrane region" description="Helical" evidence="1">
    <location>
        <begin position="44"/>
        <end position="67"/>
    </location>
</feature>
<feature type="transmembrane region" description="Helical" evidence="1">
    <location>
        <begin position="12"/>
        <end position="32"/>
    </location>
</feature>
<evidence type="ECO:0000256" key="1">
    <source>
        <dbReference type="SAM" id="Phobius"/>
    </source>
</evidence>